<dbReference type="RefSeq" id="XP_005768415.1">
    <property type="nucleotide sequence ID" value="XM_005768358.1"/>
</dbReference>
<organism evidence="3 4">
    <name type="scientific">Emiliania huxleyi (strain CCMP1516)</name>
    <dbReference type="NCBI Taxonomy" id="280463"/>
    <lineage>
        <taxon>Eukaryota</taxon>
        <taxon>Haptista</taxon>
        <taxon>Haptophyta</taxon>
        <taxon>Prymnesiophyceae</taxon>
        <taxon>Isochrysidales</taxon>
        <taxon>Noelaerhabdaceae</taxon>
        <taxon>Emiliania</taxon>
    </lineage>
</organism>
<dbReference type="HOGENOM" id="CLU_351767_0_0_1"/>
<feature type="coiled-coil region" evidence="1">
    <location>
        <begin position="325"/>
        <end position="376"/>
    </location>
</feature>
<dbReference type="PaxDb" id="2903-EOD15986"/>
<feature type="coiled-coil region" evidence="1">
    <location>
        <begin position="109"/>
        <end position="210"/>
    </location>
</feature>
<dbReference type="Proteomes" id="UP000013827">
    <property type="component" value="Unassembled WGS sequence"/>
</dbReference>
<evidence type="ECO:0000256" key="2">
    <source>
        <dbReference type="SAM" id="MobiDB-lite"/>
    </source>
</evidence>
<feature type="region of interest" description="Disordered" evidence="2">
    <location>
        <begin position="464"/>
        <end position="492"/>
    </location>
</feature>
<feature type="compositionally biased region" description="Basic and acidic residues" evidence="2">
    <location>
        <begin position="764"/>
        <end position="778"/>
    </location>
</feature>
<feature type="region of interest" description="Disordered" evidence="2">
    <location>
        <begin position="1"/>
        <end position="33"/>
    </location>
</feature>
<evidence type="ECO:0000256" key="1">
    <source>
        <dbReference type="SAM" id="Coils"/>
    </source>
</evidence>
<sequence>MALSAVGTRLSPSSPGSQPRRSPRGSALLSASSPSLKYPLKPLNANGGGEAIAQAKLVHNLQQQVYFLELELKFLKEHGAGGRATADTEQAREQLVAAREAMLRAEFHKEKAQADKAAAISELTRVRDRFSAAHQQLTVEVVELQAALEKRNEAEAQLRIELHDATIKYEERKSFAAGFDGQARVWAEEKNELESELNRTRGREQSLLSELLDEKNAHGHLQAKAAAKLLVRENEAMKTALAELEIGAQRLRADNQRLQRDDEDRKERLASLRLELAEANQRCETMQAEMERQAQQIAAQGGRSSRHAEEVARLTAENRLLTDRVETLTLSATNQTAAVERLQEENASLHAKAGMVDTIRRREQQARTLIEQAQKQLLGETDLEAQKTEHLDAQKALPPAATNLAPEADLRVAIAELEEATEAGDLVRLKTAIALHGAAAEETDALYHAKQAMTRLLEERKAEKKKRLAAAKAAPAPAAAPAHPSHDEEARAARAAKAAAAAAAVAAAAESVETARTAAAAAAAAAAAEKEAAAAAIAAAATAAEKAAAEKVAAEKLAAERAAAEKAAAERAAAERAAAEKAAAEKVAAEKVAAERAAAEKVAAEKLAAAAERAAAEKMAAERAAAEAAIERLRPSAAAAPPEPRSLPPAAAVAPGLPAAAAAVTPPPVGGMFGKLSALEAQLGLDPGGGGILPRLEALEQLLQPDGGDGGGRGDGRAAAKPSPKPPPPGLPGLARASTAGCGSTAAGMPPGLLPPPATGGRSAPDRSVRKEAGERGAAKGRPAVAAGGAERDWGAVRRG</sequence>
<dbReference type="OMA" id="ANQRCET"/>
<proteinExistence type="predicted"/>
<feature type="compositionally biased region" description="Low complexity" evidence="2">
    <location>
        <begin position="9"/>
        <end position="33"/>
    </location>
</feature>
<keyword evidence="1" id="KW-0175">Coiled coil</keyword>
<keyword evidence="4" id="KW-1185">Reference proteome</keyword>
<dbReference type="KEGG" id="ehx:EMIHUDRAFT_464376"/>
<feature type="compositionally biased region" description="Basic and acidic residues" evidence="2">
    <location>
        <begin position="790"/>
        <end position="800"/>
    </location>
</feature>
<feature type="region of interest" description="Disordered" evidence="2">
    <location>
        <begin position="703"/>
        <end position="800"/>
    </location>
</feature>
<dbReference type="AlphaFoldDB" id="A0A0D3IXK1"/>
<evidence type="ECO:0000313" key="3">
    <source>
        <dbReference type="EnsemblProtists" id="EOD15986"/>
    </source>
</evidence>
<dbReference type="EnsemblProtists" id="EOD15986">
    <property type="protein sequence ID" value="EOD15986"/>
    <property type="gene ID" value="EMIHUDRAFT_464376"/>
</dbReference>
<reference evidence="4" key="1">
    <citation type="journal article" date="2013" name="Nature">
        <title>Pan genome of the phytoplankton Emiliania underpins its global distribution.</title>
        <authorList>
            <person name="Read B.A."/>
            <person name="Kegel J."/>
            <person name="Klute M.J."/>
            <person name="Kuo A."/>
            <person name="Lefebvre S.C."/>
            <person name="Maumus F."/>
            <person name="Mayer C."/>
            <person name="Miller J."/>
            <person name="Monier A."/>
            <person name="Salamov A."/>
            <person name="Young J."/>
            <person name="Aguilar M."/>
            <person name="Claverie J.M."/>
            <person name="Frickenhaus S."/>
            <person name="Gonzalez K."/>
            <person name="Herman E.K."/>
            <person name="Lin Y.C."/>
            <person name="Napier J."/>
            <person name="Ogata H."/>
            <person name="Sarno A.F."/>
            <person name="Shmutz J."/>
            <person name="Schroeder D."/>
            <person name="de Vargas C."/>
            <person name="Verret F."/>
            <person name="von Dassow P."/>
            <person name="Valentin K."/>
            <person name="Van de Peer Y."/>
            <person name="Wheeler G."/>
            <person name="Dacks J.B."/>
            <person name="Delwiche C.F."/>
            <person name="Dyhrman S.T."/>
            <person name="Glockner G."/>
            <person name="John U."/>
            <person name="Richards T."/>
            <person name="Worden A.Z."/>
            <person name="Zhang X."/>
            <person name="Grigoriev I.V."/>
            <person name="Allen A.E."/>
            <person name="Bidle K."/>
            <person name="Borodovsky M."/>
            <person name="Bowler C."/>
            <person name="Brownlee C."/>
            <person name="Cock J.M."/>
            <person name="Elias M."/>
            <person name="Gladyshev V.N."/>
            <person name="Groth M."/>
            <person name="Guda C."/>
            <person name="Hadaegh A."/>
            <person name="Iglesias-Rodriguez M.D."/>
            <person name="Jenkins J."/>
            <person name="Jones B.M."/>
            <person name="Lawson T."/>
            <person name="Leese F."/>
            <person name="Lindquist E."/>
            <person name="Lobanov A."/>
            <person name="Lomsadze A."/>
            <person name="Malik S.B."/>
            <person name="Marsh M.E."/>
            <person name="Mackinder L."/>
            <person name="Mock T."/>
            <person name="Mueller-Roeber B."/>
            <person name="Pagarete A."/>
            <person name="Parker M."/>
            <person name="Probert I."/>
            <person name="Quesneville H."/>
            <person name="Raines C."/>
            <person name="Rensing S.A."/>
            <person name="Riano-Pachon D.M."/>
            <person name="Richier S."/>
            <person name="Rokitta S."/>
            <person name="Shiraiwa Y."/>
            <person name="Soanes D.M."/>
            <person name="van der Giezen M."/>
            <person name="Wahlund T.M."/>
            <person name="Williams B."/>
            <person name="Wilson W."/>
            <person name="Wolfe G."/>
            <person name="Wurch L.L."/>
        </authorList>
    </citation>
    <scope>NUCLEOTIDE SEQUENCE</scope>
</reference>
<dbReference type="GeneID" id="17262091"/>
<feature type="compositionally biased region" description="Low complexity" evidence="2">
    <location>
        <begin position="732"/>
        <end position="751"/>
    </location>
</feature>
<feature type="coiled-coil region" evidence="1">
    <location>
        <begin position="557"/>
        <end position="631"/>
    </location>
</feature>
<name>A0A0D3IXK1_EMIH1</name>
<accession>A0A0D3IXK1</accession>
<feature type="coiled-coil region" evidence="1">
    <location>
        <begin position="234"/>
        <end position="296"/>
    </location>
</feature>
<reference evidence="3" key="2">
    <citation type="submission" date="2024-10" db="UniProtKB">
        <authorList>
            <consortium name="EnsemblProtists"/>
        </authorList>
    </citation>
    <scope>IDENTIFICATION</scope>
</reference>
<feature type="compositionally biased region" description="Low complexity" evidence="2">
    <location>
        <begin position="470"/>
        <end position="482"/>
    </location>
</feature>
<protein>
    <submittedName>
        <fullName evidence="3">Uncharacterized protein</fullName>
    </submittedName>
</protein>
<evidence type="ECO:0000313" key="4">
    <source>
        <dbReference type="Proteomes" id="UP000013827"/>
    </source>
</evidence>